<evidence type="ECO:0000256" key="18">
    <source>
        <dbReference type="SAM" id="MobiDB-lite"/>
    </source>
</evidence>
<comment type="similarity">
    <text evidence="2 16">Belongs to the eukaryotic GTase family.</text>
</comment>
<comment type="subunit">
    <text evidence="15">Heterodimer. The mRNA-capping enzyme is composed of two separate chains alpha and beta, respectively a mRNA guanylyltransferase and an mRNA 5'-triphosphate monophosphatase.</text>
</comment>
<evidence type="ECO:0000256" key="4">
    <source>
        <dbReference type="ARBA" id="ARBA00019171"/>
    </source>
</evidence>
<feature type="domain" description="ATP-dependent DNA ligase family profile" evidence="19">
    <location>
        <begin position="144"/>
        <end position="260"/>
    </location>
</feature>
<evidence type="ECO:0000256" key="14">
    <source>
        <dbReference type="ARBA" id="ARBA00044624"/>
    </source>
</evidence>
<evidence type="ECO:0000256" key="2">
    <source>
        <dbReference type="ARBA" id="ARBA00010237"/>
    </source>
</evidence>
<dbReference type="Pfam" id="PF01331">
    <property type="entry name" value="mRNA_cap_enzyme"/>
    <property type="match status" value="1"/>
</dbReference>
<evidence type="ECO:0000256" key="17">
    <source>
        <dbReference type="PIRSR" id="PIRSR036959-1"/>
    </source>
</evidence>
<name>A0A6A5V226_9PLEO</name>
<evidence type="ECO:0000313" key="21">
    <source>
        <dbReference type="Proteomes" id="UP000800036"/>
    </source>
</evidence>
<sequence length="411" mass="47510">MAPHVSSAPPSIPGYQLPHDEAEALKHEVASLLHRDNPRFPGAQPVSFARQHLSELQRREYLVCEKTDGLRCLLFLNFIESPDGAFEPVTFLIDRKNNYYDVRPPLRVPYHGALFTPEAFLYGTILDGELVNDLYPDGTRKLIFYVFDCLCVDSENMTDKPLDKRLGALKEKVMKPWHSFLTKNKQIMPLEPFQVKEKEQQHSYHISYLFEQVMPKLKHGNDGLIFTCKGTKYEFGTDQHILKWKPPHENTIDFKLRLGEFPLIAPSPDGEDQSPYPDYDAMPTKFELLVNHGRNDYRPFAHNLSVTPQEWEMLKGLKQRLDGRIIECFRDTNGQWRFKKDDDGTPRWRDDKSDANHISTVESVLDSIEDPVTEQDLRNAEGTIKKAIKQMQVGGPAQDHEHANKRRRVDD</sequence>
<comment type="function">
    <text evidence="16">Second step of mRNA capping. Transfer of the GMP moiety of GTP to the 5'-end of RNA via an enzyme-GMP covalent reaction intermediate.</text>
</comment>
<evidence type="ECO:0000256" key="7">
    <source>
        <dbReference type="ARBA" id="ARBA00022695"/>
    </source>
</evidence>
<evidence type="ECO:0000256" key="11">
    <source>
        <dbReference type="ARBA" id="ARBA00023242"/>
    </source>
</evidence>
<dbReference type="GO" id="GO:0005524">
    <property type="term" value="F:ATP binding"/>
    <property type="evidence" value="ECO:0007669"/>
    <property type="project" value="InterPro"/>
</dbReference>
<dbReference type="GO" id="GO:0005525">
    <property type="term" value="F:GTP binding"/>
    <property type="evidence" value="ECO:0007669"/>
    <property type="project" value="UniProtKB-KW"/>
</dbReference>
<evidence type="ECO:0000256" key="10">
    <source>
        <dbReference type="ARBA" id="ARBA00023134"/>
    </source>
</evidence>
<comment type="subcellular location">
    <subcellularLocation>
        <location evidence="1 16">Nucleus</location>
    </subcellularLocation>
</comment>
<dbReference type="GO" id="GO:0003910">
    <property type="term" value="F:DNA ligase (ATP) activity"/>
    <property type="evidence" value="ECO:0007669"/>
    <property type="project" value="InterPro"/>
</dbReference>
<dbReference type="EC" id="2.7.7.50" evidence="3 16"/>
<dbReference type="PANTHER" id="PTHR10367">
    <property type="entry name" value="MRNA-CAPPING ENZYME"/>
    <property type="match status" value="1"/>
</dbReference>
<dbReference type="GO" id="GO:0006370">
    <property type="term" value="P:7-methylguanosine mRNA capping"/>
    <property type="evidence" value="ECO:0007669"/>
    <property type="project" value="UniProtKB-KW"/>
</dbReference>
<comment type="catalytic activity">
    <reaction evidence="14">
        <text>a 5'-end diphospho-ribonucleoside in mRNA + GTP + H(+) = a 5'-end (5'-triphosphoguanosine)-ribonucleoside in mRNA + diphosphate</text>
        <dbReference type="Rhea" id="RHEA:67012"/>
        <dbReference type="Rhea" id="RHEA-COMP:17165"/>
        <dbReference type="Rhea" id="RHEA-COMP:17166"/>
        <dbReference type="ChEBI" id="CHEBI:15378"/>
        <dbReference type="ChEBI" id="CHEBI:33019"/>
        <dbReference type="ChEBI" id="CHEBI:37565"/>
        <dbReference type="ChEBI" id="CHEBI:167616"/>
        <dbReference type="ChEBI" id="CHEBI:167617"/>
        <dbReference type="EC" id="2.7.7.50"/>
    </reaction>
    <physiologicalReaction direction="left-to-right" evidence="14">
        <dbReference type="Rhea" id="RHEA:67013"/>
    </physiologicalReaction>
</comment>
<dbReference type="GO" id="GO:0031533">
    <property type="term" value="C:mRNA capping enzyme complex"/>
    <property type="evidence" value="ECO:0007669"/>
    <property type="project" value="InterPro"/>
</dbReference>
<evidence type="ECO:0000256" key="1">
    <source>
        <dbReference type="ARBA" id="ARBA00004123"/>
    </source>
</evidence>
<feature type="region of interest" description="Disordered" evidence="18">
    <location>
        <begin position="390"/>
        <end position="411"/>
    </location>
</feature>
<dbReference type="Proteomes" id="UP000800036">
    <property type="component" value="Unassembled WGS sequence"/>
</dbReference>
<dbReference type="GO" id="GO:0006310">
    <property type="term" value="P:DNA recombination"/>
    <property type="evidence" value="ECO:0007669"/>
    <property type="project" value="InterPro"/>
</dbReference>
<evidence type="ECO:0000256" key="3">
    <source>
        <dbReference type="ARBA" id="ARBA00012475"/>
    </source>
</evidence>
<dbReference type="GO" id="GO:0004484">
    <property type="term" value="F:mRNA guanylyltransferase activity"/>
    <property type="evidence" value="ECO:0007669"/>
    <property type="project" value="UniProtKB-EC"/>
</dbReference>
<keyword evidence="9 16" id="KW-0506">mRNA capping</keyword>
<evidence type="ECO:0000256" key="15">
    <source>
        <dbReference type="ARBA" id="ARBA00047082"/>
    </source>
</evidence>
<dbReference type="SUPFAM" id="SSF56091">
    <property type="entry name" value="DNA ligase/mRNA capping enzyme, catalytic domain"/>
    <property type="match status" value="1"/>
</dbReference>
<dbReference type="InterPro" id="IPR012340">
    <property type="entry name" value="NA-bd_OB-fold"/>
</dbReference>
<dbReference type="InterPro" id="IPR012310">
    <property type="entry name" value="DNA_ligase_ATP-dep_cent"/>
</dbReference>
<dbReference type="Gene3D" id="3.30.470.30">
    <property type="entry name" value="DNA ligase/mRNA capping enzyme"/>
    <property type="match status" value="1"/>
</dbReference>
<proteinExistence type="inferred from homology"/>
<accession>A0A6A5V226</accession>
<keyword evidence="11 16" id="KW-0539">Nucleus</keyword>
<dbReference type="InterPro" id="IPR013846">
    <property type="entry name" value="mRNA_cap_enzyme_C"/>
</dbReference>
<dbReference type="OrthoDB" id="200924at2759"/>
<keyword evidence="7 16" id="KW-0548">Nucleotidyltransferase</keyword>
<gene>
    <name evidence="20" type="ORF">BU23DRAFT_581878</name>
</gene>
<dbReference type="CDD" id="cd07895">
    <property type="entry name" value="Adenylation_mRNA_capping"/>
    <property type="match status" value="1"/>
</dbReference>
<keyword evidence="10 16" id="KW-0342">GTP-binding</keyword>
<dbReference type="PANTHER" id="PTHR10367:SF17">
    <property type="entry name" value="MRNA-CAPPING ENZYME"/>
    <property type="match status" value="1"/>
</dbReference>
<dbReference type="Pfam" id="PF03919">
    <property type="entry name" value="mRNA_cap_C"/>
    <property type="match status" value="1"/>
</dbReference>
<dbReference type="EMBL" id="ML976698">
    <property type="protein sequence ID" value="KAF1970730.1"/>
    <property type="molecule type" value="Genomic_DNA"/>
</dbReference>
<reference evidence="20" key="1">
    <citation type="journal article" date="2020" name="Stud. Mycol.">
        <title>101 Dothideomycetes genomes: a test case for predicting lifestyles and emergence of pathogens.</title>
        <authorList>
            <person name="Haridas S."/>
            <person name="Albert R."/>
            <person name="Binder M."/>
            <person name="Bloem J."/>
            <person name="Labutti K."/>
            <person name="Salamov A."/>
            <person name="Andreopoulos B."/>
            <person name="Baker S."/>
            <person name="Barry K."/>
            <person name="Bills G."/>
            <person name="Bluhm B."/>
            <person name="Cannon C."/>
            <person name="Castanera R."/>
            <person name="Culley D."/>
            <person name="Daum C."/>
            <person name="Ezra D."/>
            <person name="Gonzalez J."/>
            <person name="Henrissat B."/>
            <person name="Kuo A."/>
            <person name="Liang C."/>
            <person name="Lipzen A."/>
            <person name="Lutzoni F."/>
            <person name="Magnuson J."/>
            <person name="Mondo S."/>
            <person name="Nolan M."/>
            <person name="Ohm R."/>
            <person name="Pangilinan J."/>
            <person name="Park H.-J."/>
            <person name="Ramirez L."/>
            <person name="Alfaro M."/>
            <person name="Sun H."/>
            <person name="Tritt A."/>
            <person name="Yoshinaga Y."/>
            <person name="Zwiers L.-H."/>
            <person name="Turgeon B."/>
            <person name="Goodwin S."/>
            <person name="Spatafora J."/>
            <person name="Crous P."/>
            <person name="Grigoriev I."/>
        </authorList>
    </citation>
    <scope>NUCLEOTIDE SEQUENCE</scope>
    <source>
        <strain evidence="20">CBS 107.79</strain>
    </source>
</reference>
<evidence type="ECO:0000313" key="20">
    <source>
        <dbReference type="EMBL" id="KAF1970730.1"/>
    </source>
</evidence>
<evidence type="ECO:0000256" key="5">
    <source>
        <dbReference type="ARBA" id="ARBA00022664"/>
    </source>
</evidence>
<evidence type="ECO:0000259" key="19">
    <source>
        <dbReference type="PROSITE" id="PS50160"/>
    </source>
</evidence>
<evidence type="ECO:0000256" key="13">
    <source>
        <dbReference type="ARBA" id="ARBA00030702"/>
    </source>
</evidence>
<keyword evidence="6 16" id="KW-0808">Transferase</keyword>
<dbReference type="PROSITE" id="PS50160">
    <property type="entry name" value="DNA_LIGASE_A3"/>
    <property type="match status" value="1"/>
</dbReference>
<dbReference type="SUPFAM" id="SSF50249">
    <property type="entry name" value="Nucleic acid-binding proteins"/>
    <property type="match status" value="1"/>
</dbReference>
<dbReference type="InterPro" id="IPR017075">
    <property type="entry name" value="mRNA_cap_enzyme_alpha"/>
</dbReference>
<organism evidence="20 21">
    <name type="scientific">Bimuria novae-zelandiae CBS 107.79</name>
    <dbReference type="NCBI Taxonomy" id="1447943"/>
    <lineage>
        <taxon>Eukaryota</taxon>
        <taxon>Fungi</taxon>
        <taxon>Dikarya</taxon>
        <taxon>Ascomycota</taxon>
        <taxon>Pezizomycotina</taxon>
        <taxon>Dothideomycetes</taxon>
        <taxon>Pleosporomycetidae</taxon>
        <taxon>Pleosporales</taxon>
        <taxon>Massarineae</taxon>
        <taxon>Didymosphaeriaceae</taxon>
        <taxon>Bimuria</taxon>
    </lineage>
</organism>
<dbReference type="Gene3D" id="2.40.50.140">
    <property type="entry name" value="Nucleic acid-binding proteins"/>
    <property type="match status" value="1"/>
</dbReference>
<feature type="compositionally biased region" description="Basic and acidic residues" evidence="18">
    <location>
        <begin position="398"/>
        <end position="411"/>
    </location>
</feature>
<dbReference type="GO" id="GO:0006281">
    <property type="term" value="P:DNA repair"/>
    <property type="evidence" value="ECO:0007669"/>
    <property type="project" value="InterPro"/>
</dbReference>
<evidence type="ECO:0000256" key="8">
    <source>
        <dbReference type="ARBA" id="ARBA00022741"/>
    </source>
</evidence>
<protein>
    <recommendedName>
        <fullName evidence="4 16">mRNA-capping enzyme subunit alpha</fullName>
        <ecNumber evidence="3 16">2.7.7.50</ecNumber>
    </recommendedName>
    <alternativeName>
        <fullName evidence="12 16">GTP--RNA guanylyltransferase</fullName>
    </alternativeName>
    <alternativeName>
        <fullName evidence="13 16">mRNA guanylyltransferase</fullName>
    </alternativeName>
</protein>
<evidence type="ECO:0000256" key="6">
    <source>
        <dbReference type="ARBA" id="ARBA00022679"/>
    </source>
</evidence>
<evidence type="ECO:0000256" key="12">
    <source>
        <dbReference type="ARBA" id="ARBA00029909"/>
    </source>
</evidence>
<evidence type="ECO:0000256" key="16">
    <source>
        <dbReference type="PIRNR" id="PIRNR036959"/>
    </source>
</evidence>
<dbReference type="AlphaFoldDB" id="A0A6A5V226"/>
<dbReference type="PIRSF" id="PIRSF036959">
    <property type="entry name" value="mRNA_cap_alpha"/>
    <property type="match status" value="1"/>
</dbReference>
<keyword evidence="5 16" id="KW-0507">mRNA processing</keyword>
<feature type="active site" description="N6-GMP-lysine intermediate" evidence="17">
    <location>
        <position position="66"/>
    </location>
</feature>
<keyword evidence="8 16" id="KW-0547">Nucleotide-binding</keyword>
<dbReference type="InterPro" id="IPR001339">
    <property type="entry name" value="mRNA_cap_enzyme_adenylation"/>
</dbReference>
<evidence type="ECO:0000256" key="9">
    <source>
        <dbReference type="ARBA" id="ARBA00023042"/>
    </source>
</evidence>
<keyword evidence="21" id="KW-1185">Reference proteome</keyword>
<dbReference type="InterPro" id="IPR051029">
    <property type="entry name" value="mRNA_Capping_Enz/RNA_Phosphat"/>
</dbReference>